<comment type="caution">
    <text evidence="2">The sequence shown here is derived from an EMBL/GenBank/DDBJ whole genome shotgun (WGS) entry which is preliminary data.</text>
</comment>
<evidence type="ECO:0000256" key="1">
    <source>
        <dbReference type="SAM" id="MobiDB-lite"/>
    </source>
</evidence>
<dbReference type="AlphaFoldDB" id="T2IVM1"/>
<dbReference type="Gene3D" id="1.20.120.330">
    <property type="entry name" value="Nucleotidyltransferases domain 2"/>
    <property type="match status" value="1"/>
</dbReference>
<organism evidence="2 3">
    <name type="scientific">Crocosphaera watsonii WH 0005</name>
    <dbReference type="NCBI Taxonomy" id="423472"/>
    <lineage>
        <taxon>Bacteria</taxon>
        <taxon>Bacillati</taxon>
        <taxon>Cyanobacteriota</taxon>
        <taxon>Cyanophyceae</taxon>
        <taxon>Oscillatoriophycideae</taxon>
        <taxon>Chroococcales</taxon>
        <taxon>Aphanothecaceae</taxon>
        <taxon>Crocosphaera</taxon>
    </lineage>
</organism>
<evidence type="ECO:0000313" key="2">
    <source>
        <dbReference type="EMBL" id="CCQ57691.1"/>
    </source>
</evidence>
<dbReference type="EMBL" id="CAQL01000872">
    <property type="protein sequence ID" value="CCQ57691.1"/>
    <property type="molecule type" value="Genomic_DNA"/>
</dbReference>
<gene>
    <name evidence="2" type="ORF">CWATWH0005_3209</name>
</gene>
<reference evidence="2 3" key="1">
    <citation type="submission" date="2013-01" db="EMBL/GenBank/DDBJ databases">
        <authorList>
            <person name="Bench S."/>
        </authorList>
    </citation>
    <scope>NUCLEOTIDE SEQUENCE [LARGE SCALE GENOMIC DNA]</scope>
    <source>
        <strain evidence="2 3">WH 0005</strain>
    </source>
</reference>
<feature type="compositionally biased region" description="Polar residues" evidence="1">
    <location>
        <begin position="76"/>
        <end position="99"/>
    </location>
</feature>
<protein>
    <submittedName>
        <fullName evidence="2">Uncharacterized protein</fullName>
    </submittedName>
</protein>
<proteinExistence type="predicted"/>
<dbReference type="Proteomes" id="UP000017981">
    <property type="component" value="Unassembled WGS sequence"/>
</dbReference>
<dbReference type="RefSeq" id="WP_021833579.1">
    <property type="nucleotide sequence ID" value="NZ_CAQL01000872.1"/>
</dbReference>
<feature type="region of interest" description="Disordered" evidence="1">
    <location>
        <begin position="72"/>
        <end position="101"/>
    </location>
</feature>
<dbReference type="GeneID" id="88768503"/>
<sequence length="148" mass="16501">MKNQTKVLITALIIFQGLIEINSLTSRQKIALSQGNCQRPMDCFELALKELQDAKAEIKELEKQLEKRLEEAEAKTSQAQNTANRAVSKADTAQNTANRAVSKANKSGGLYYDERNGFYVFPTKNNGVIHLGGGGTCYYEGNSRRWCH</sequence>
<name>T2IVM1_CROWT</name>
<reference evidence="2 3" key="2">
    <citation type="submission" date="2013-09" db="EMBL/GenBank/DDBJ databases">
        <title>Whole genome comparison of six Crocosphaera watsonii strains with differing phenotypes.</title>
        <authorList>
            <person name="Bench S.R."/>
            <person name="Heller P."/>
            <person name="Frank I."/>
            <person name="Arciniega M."/>
            <person name="Shilova I.N."/>
            <person name="Zehr J.P."/>
        </authorList>
    </citation>
    <scope>NUCLEOTIDE SEQUENCE [LARGE SCALE GENOMIC DNA]</scope>
    <source>
        <strain evidence="2 3">WH 0005</strain>
    </source>
</reference>
<accession>T2IVM1</accession>
<evidence type="ECO:0000313" key="3">
    <source>
        <dbReference type="Proteomes" id="UP000017981"/>
    </source>
</evidence>